<proteinExistence type="predicted"/>
<organism evidence="1 2">
    <name type="scientific">Corynebacterium argentoratense DSM 44202</name>
    <dbReference type="NCBI Taxonomy" id="1348662"/>
    <lineage>
        <taxon>Bacteria</taxon>
        <taxon>Bacillati</taxon>
        <taxon>Actinomycetota</taxon>
        <taxon>Actinomycetes</taxon>
        <taxon>Mycobacteriales</taxon>
        <taxon>Corynebacteriaceae</taxon>
        <taxon>Corynebacterium</taxon>
    </lineage>
</organism>
<dbReference type="PATRIC" id="fig|1348662.3.peg.637"/>
<protein>
    <submittedName>
        <fullName evidence="1">Uncharacterized protein</fullName>
    </submittedName>
</protein>
<dbReference type="KEGG" id="caz:CARG_03240"/>
<evidence type="ECO:0000313" key="2">
    <source>
        <dbReference type="Proteomes" id="UP000016943"/>
    </source>
</evidence>
<dbReference type="RefSeq" id="WP_020975951.1">
    <property type="nucleotide sequence ID" value="NC_022198.1"/>
</dbReference>
<dbReference type="STRING" id="1348662.CARG_03240"/>
<gene>
    <name evidence="1" type="ORF">CARG_03240</name>
</gene>
<dbReference type="EMBL" id="CP006365">
    <property type="protein sequence ID" value="AGU14800.1"/>
    <property type="molecule type" value="Genomic_DNA"/>
</dbReference>
<dbReference type="HOGENOM" id="CLU_2218656_0_0_11"/>
<dbReference type="Proteomes" id="UP000016943">
    <property type="component" value="Chromosome"/>
</dbReference>
<dbReference type="eggNOG" id="ENOG502ZU1G">
    <property type="taxonomic scope" value="Bacteria"/>
</dbReference>
<dbReference type="Gene3D" id="3.40.630.30">
    <property type="match status" value="1"/>
</dbReference>
<sequence>MSNTISILVSPLRHTYPFGVGDRVAEYGTVEQMRSDIASCFAEHPDCRRVIVAAAEDNLEEIAACEQAGLRYVVDVQTRDHEAYSLMVAEPDWVVNQPCEIDEMELK</sequence>
<dbReference type="OrthoDB" id="5083029at2"/>
<evidence type="ECO:0000313" key="1">
    <source>
        <dbReference type="EMBL" id="AGU14800.1"/>
    </source>
</evidence>
<keyword evidence="2" id="KW-1185">Reference proteome</keyword>
<reference evidence="1 2" key="1">
    <citation type="journal article" date="2013" name="Genome Announc.">
        <title>Whole-Genome Sequence of the Clinical Strain Corynebacterium argentoratense DSM 44202, Isolated from a Human Throat Specimen.</title>
        <authorList>
            <person name="Bomholt C."/>
            <person name="Glaub A."/>
            <person name="Gravermann K."/>
            <person name="Albersmeier A."/>
            <person name="Brinkrolf K."/>
            <person name="Ruckert C."/>
            <person name="Tauch A."/>
        </authorList>
    </citation>
    <scope>NUCLEOTIDE SEQUENCE [LARGE SCALE GENOMIC DNA]</scope>
    <source>
        <strain evidence="1">DSM 44202</strain>
    </source>
</reference>
<name>U3GTK6_9CORY</name>
<dbReference type="AlphaFoldDB" id="U3GTK6"/>
<accession>U3GTK6</accession>
<dbReference type="GeneID" id="78249469"/>